<evidence type="ECO:0000313" key="3">
    <source>
        <dbReference type="Proteomes" id="UP001383192"/>
    </source>
</evidence>
<protein>
    <submittedName>
        <fullName evidence="2">Uncharacterized protein</fullName>
    </submittedName>
</protein>
<accession>A0AAW0BEG2</accession>
<evidence type="ECO:0000256" key="1">
    <source>
        <dbReference type="SAM" id="MobiDB-lite"/>
    </source>
</evidence>
<name>A0AAW0BEG2_9AGAR</name>
<comment type="caution">
    <text evidence="2">The sequence shown here is derived from an EMBL/GenBank/DDBJ whole genome shotgun (WGS) entry which is preliminary data.</text>
</comment>
<dbReference type="Proteomes" id="UP001383192">
    <property type="component" value="Unassembled WGS sequence"/>
</dbReference>
<sequence>MSQFHQENTSSVQSVQSCILQLHTLLQAGNTLSVTPQEAATLQRLVRNLAPASPIPSTSATQLATPPPSRSQSLNSSPISSPETSSVPQSRVVFPSVGSIVDRPSKSEQKKSINRQTTVDVYYEYEDPEAYIEYPETSSEGVAYKIRRNTSNWTSPTEDFAYSLTGHGGESSRTNKLDRTQKSQFYHALLGDGEVPCRIEHWKCDGMKVCPHAHTDDITHTKVTPEMWKAQLDECNGDLDVYDNPSRMTMVKTSSWLTAVRRLGCRARLDGSPDLEAHTAFTEDQATLHERHENLKRGYQDKIPRCGGRIVFAWDLDQKPTVRLTPDSCEHYDSRNARTHYHERLDESYRAEYIEAVLSGNNEAALEIEKDAATRLNAGPLATCNWMENPYAHRQDNGDLYQPLMVLKPCKVTFRTFEPLEEYRQQHPYIILVVKGIHKHPIPMPKKTPPRLRSKLFEIFKSIGVDLADLTARSFIRHTATQSLLHQVFPENPLASISDLHPSLANHSHIAWYIEKAKKESYPKGTGWEGAKYLFQLQKETFPADSQYIRKIIEVKNANLPSDEHDNGEDLRIIVTMTKEGARRLQKSNLLQADIAFKRIPGWKEFEMVARNRPSNTVNVFGRVYMTRETTTAHFLVFQAIEEIVRQDTGKPIYWRHLYAKSNDEKDQDGLMWMFVADQHLGQAKGLAMHLQSIAQTLDGYDLFEPHRRLRDLSLYDHLHRIFRLCRVHFRQNIKECAVPKDVKHWLENKIQSKFALEAICWEKSKIPEYIWCAGDSNDNVVEGAHSDVNLEGKGCTLVGGIEKGRAYDARKQADLLTFETSHIRHTYASGLPVDNATRGIKRKQLADESVLRRQDDDIRKYNNKLDEKHEKFIKAKETGMKLWQKKRQILESGTDKELKEVEDKIQKTKKRYEKLMAELDELNGKELPRGSGMVQVKRTRRE</sequence>
<feature type="region of interest" description="Disordered" evidence="1">
    <location>
        <begin position="924"/>
        <end position="943"/>
    </location>
</feature>
<gene>
    <name evidence="2" type="ORF">VNI00_016162</name>
</gene>
<dbReference type="EMBL" id="JAYKXP010000119">
    <property type="protein sequence ID" value="KAK7024601.1"/>
    <property type="molecule type" value="Genomic_DNA"/>
</dbReference>
<organism evidence="2 3">
    <name type="scientific">Paramarasmius palmivorus</name>
    <dbReference type="NCBI Taxonomy" id="297713"/>
    <lineage>
        <taxon>Eukaryota</taxon>
        <taxon>Fungi</taxon>
        <taxon>Dikarya</taxon>
        <taxon>Basidiomycota</taxon>
        <taxon>Agaricomycotina</taxon>
        <taxon>Agaricomycetes</taxon>
        <taxon>Agaricomycetidae</taxon>
        <taxon>Agaricales</taxon>
        <taxon>Marasmiineae</taxon>
        <taxon>Marasmiaceae</taxon>
        <taxon>Paramarasmius</taxon>
    </lineage>
</organism>
<feature type="compositionally biased region" description="Polar residues" evidence="1">
    <location>
        <begin position="55"/>
        <end position="64"/>
    </location>
</feature>
<evidence type="ECO:0000313" key="2">
    <source>
        <dbReference type="EMBL" id="KAK7024601.1"/>
    </source>
</evidence>
<keyword evidence="3" id="KW-1185">Reference proteome</keyword>
<proteinExistence type="predicted"/>
<reference evidence="2 3" key="1">
    <citation type="submission" date="2024-01" db="EMBL/GenBank/DDBJ databases">
        <title>A draft genome for a cacao thread blight-causing isolate of Paramarasmius palmivorus.</title>
        <authorList>
            <person name="Baruah I.K."/>
            <person name="Bukari Y."/>
            <person name="Amoako-Attah I."/>
            <person name="Meinhardt L.W."/>
            <person name="Bailey B.A."/>
            <person name="Cohen S.P."/>
        </authorList>
    </citation>
    <scope>NUCLEOTIDE SEQUENCE [LARGE SCALE GENOMIC DNA]</scope>
    <source>
        <strain evidence="2 3">GH-12</strain>
    </source>
</reference>
<feature type="region of interest" description="Disordered" evidence="1">
    <location>
        <begin position="53"/>
        <end position="91"/>
    </location>
</feature>
<feature type="compositionally biased region" description="Low complexity" evidence="1">
    <location>
        <begin position="70"/>
        <end position="88"/>
    </location>
</feature>
<dbReference type="AlphaFoldDB" id="A0AAW0BEG2"/>